<keyword evidence="2" id="KW-1003">Cell membrane</keyword>
<keyword evidence="5 10" id="KW-0552">Olfaction</keyword>
<protein>
    <recommendedName>
        <fullName evidence="10">Odorant receptor</fullName>
    </recommendedName>
</protein>
<dbReference type="GO" id="GO:0004984">
    <property type="term" value="F:olfactory receptor activity"/>
    <property type="evidence" value="ECO:0007669"/>
    <property type="project" value="InterPro"/>
</dbReference>
<feature type="transmembrane region" description="Helical" evidence="10">
    <location>
        <begin position="306"/>
        <end position="326"/>
    </location>
</feature>
<keyword evidence="9 10" id="KW-0807">Transducer</keyword>
<dbReference type="AlphaFoldDB" id="A0A4P8PBP8"/>
<comment type="subcellular location">
    <subcellularLocation>
        <location evidence="1 10">Cell membrane</location>
        <topology evidence="1 10">Multi-pass membrane protein</topology>
    </subcellularLocation>
</comment>
<name>A0A4P8PBP8_APOLU</name>
<evidence type="ECO:0000256" key="8">
    <source>
        <dbReference type="ARBA" id="ARBA00023170"/>
    </source>
</evidence>
<evidence type="ECO:0000256" key="6">
    <source>
        <dbReference type="ARBA" id="ARBA00022989"/>
    </source>
</evidence>
<dbReference type="EMBL" id="MK690182">
    <property type="protein sequence ID" value="QCQ78513.1"/>
    <property type="molecule type" value="mRNA"/>
</dbReference>
<evidence type="ECO:0000256" key="7">
    <source>
        <dbReference type="ARBA" id="ARBA00023136"/>
    </source>
</evidence>
<evidence type="ECO:0000313" key="11">
    <source>
        <dbReference type="EMBL" id="QCQ78513.1"/>
    </source>
</evidence>
<keyword evidence="7 10" id="KW-0472">Membrane</keyword>
<evidence type="ECO:0000256" key="9">
    <source>
        <dbReference type="ARBA" id="ARBA00023224"/>
    </source>
</evidence>
<proteinExistence type="evidence at transcript level"/>
<feature type="transmembrane region" description="Helical" evidence="10">
    <location>
        <begin position="83"/>
        <end position="101"/>
    </location>
</feature>
<keyword evidence="3 10" id="KW-0716">Sensory transduction</keyword>
<dbReference type="GO" id="GO:0005886">
    <property type="term" value="C:plasma membrane"/>
    <property type="evidence" value="ECO:0007669"/>
    <property type="project" value="UniProtKB-SubCell"/>
</dbReference>
<dbReference type="PANTHER" id="PTHR21137:SF35">
    <property type="entry name" value="ODORANT RECEPTOR 19A-RELATED"/>
    <property type="match status" value="1"/>
</dbReference>
<keyword evidence="4 10" id="KW-0812">Transmembrane</keyword>
<feature type="transmembrane region" description="Helical" evidence="10">
    <location>
        <begin position="48"/>
        <end position="71"/>
    </location>
</feature>
<evidence type="ECO:0000256" key="1">
    <source>
        <dbReference type="ARBA" id="ARBA00004651"/>
    </source>
</evidence>
<feature type="transmembrane region" description="Helical" evidence="10">
    <location>
        <begin position="335"/>
        <end position="356"/>
    </location>
</feature>
<keyword evidence="8 10" id="KW-0675">Receptor</keyword>
<reference evidence="11" key="1">
    <citation type="submission" date="2019-03" db="EMBL/GenBank/DDBJ databases">
        <authorList>
            <person name="Khashaveh A."/>
        </authorList>
    </citation>
    <scope>NUCLEOTIDE SEQUENCE</scope>
</reference>
<accession>A0A4P8PBP8</accession>
<dbReference type="GO" id="GO:0005549">
    <property type="term" value="F:odorant binding"/>
    <property type="evidence" value="ECO:0007669"/>
    <property type="project" value="InterPro"/>
</dbReference>
<sequence>MGLIKLFDRLAESEDEELMRVFKSMYGPLAQLTLIYPTFRRKYLPMTLLVFCFTSFFLFVHYWLLTITLYVSLDDLELTSLTFHHWMIFTFTVLTIPILNHNRNIMGDTHRFLQDNLGEYEAIKIYSEERPTQYRKNKKSELIKFLFLPGFVIALTSCLLMVPYLRKLFKPPHYSEHGVNMNLPIGIWYPIETHEGLMHVLAVLGQLITGGNVALTLGTLEAMLFRVAQAIIFEFKVLQYSLETVFSRARRVYLKRHPGSGGNEVHHKNPEFQKCVTHCIKECIIHHHKILSVLKGFENLIKWPVALAYGIGTGSIGVCLVSVLLAKESGNYENIILFGLLTVVEVLNMFMLSIIGELITSETKSLRDALYFIEWHKLNGVNRRMLLNFQVGVNEPVIMYAGGLVALCMDTFSSIMNSSYSFFNLMNADVGGSKGS</sequence>
<dbReference type="Pfam" id="PF02949">
    <property type="entry name" value="7tm_6"/>
    <property type="match status" value="1"/>
</dbReference>
<feature type="transmembrane region" description="Helical" evidence="10">
    <location>
        <begin position="397"/>
        <end position="416"/>
    </location>
</feature>
<comment type="caution">
    <text evidence="10">Lacks conserved residue(s) required for the propagation of feature annotation.</text>
</comment>
<dbReference type="GO" id="GO:0007165">
    <property type="term" value="P:signal transduction"/>
    <property type="evidence" value="ECO:0007669"/>
    <property type="project" value="UniProtKB-KW"/>
</dbReference>
<evidence type="ECO:0000256" key="4">
    <source>
        <dbReference type="ARBA" id="ARBA00022692"/>
    </source>
</evidence>
<evidence type="ECO:0000256" key="2">
    <source>
        <dbReference type="ARBA" id="ARBA00022475"/>
    </source>
</evidence>
<evidence type="ECO:0000256" key="5">
    <source>
        <dbReference type="ARBA" id="ARBA00022725"/>
    </source>
</evidence>
<comment type="similarity">
    <text evidence="10">Belongs to the insect chemoreceptor superfamily. Heteromeric odorant receptor channel (TC 1.A.69) family.</text>
</comment>
<organism evidence="11">
    <name type="scientific">Apolygus lucorum</name>
    <name type="common">Small green plant bug</name>
    <name type="synonym">Lygocoris lucorum</name>
    <dbReference type="NCBI Taxonomy" id="248454"/>
    <lineage>
        <taxon>Eukaryota</taxon>
        <taxon>Metazoa</taxon>
        <taxon>Ecdysozoa</taxon>
        <taxon>Arthropoda</taxon>
        <taxon>Hexapoda</taxon>
        <taxon>Insecta</taxon>
        <taxon>Pterygota</taxon>
        <taxon>Neoptera</taxon>
        <taxon>Paraneoptera</taxon>
        <taxon>Hemiptera</taxon>
        <taxon>Heteroptera</taxon>
        <taxon>Panheteroptera</taxon>
        <taxon>Cimicomorpha</taxon>
        <taxon>Miridae</taxon>
        <taxon>Mirini</taxon>
        <taxon>Apolygus</taxon>
    </lineage>
</organism>
<dbReference type="InterPro" id="IPR004117">
    <property type="entry name" value="7tm6_olfct_rcpt"/>
</dbReference>
<keyword evidence="6 10" id="KW-1133">Transmembrane helix</keyword>
<evidence type="ECO:0000256" key="3">
    <source>
        <dbReference type="ARBA" id="ARBA00022606"/>
    </source>
</evidence>
<dbReference type="PANTHER" id="PTHR21137">
    <property type="entry name" value="ODORANT RECEPTOR"/>
    <property type="match status" value="1"/>
</dbReference>
<feature type="transmembrane region" description="Helical" evidence="10">
    <location>
        <begin position="145"/>
        <end position="165"/>
    </location>
</feature>
<evidence type="ECO:0000256" key="10">
    <source>
        <dbReference type="RuleBase" id="RU351113"/>
    </source>
</evidence>